<protein>
    <submittedName>
        <fullName evidence="1">Glyoxalase/bleomycin resistance protein/dioxygenase</fullName>
    </submittedName>
</protein>
<proteinExistence type="predicted"/>
<name>A0ACC0TU03_9AGAM</name>
<comment type="caution">
    <text evidence="1">The sequence shown here is derived from an EMBL/GenBank/DDBJ whole genome shotgun (WGS) entry which is preliminary data.</text>
</comment>
<reference evidence="1" key="1">
    <citation type="submission" date="2021-03" db="EMBL/GenBank/DDBJ databases">
        <title>Evolutionary priming and transition to the ectomycorrhizal habit in an iconic lineage of mushroom-forming fungi: is preadaptation a requirement?</title>
        <authorList>
            <consortium name="DOE Joint Genome Institute"/>
            <person name="Looney B.P."/>
            <person name="Miyauchi S."/>
            <person name="Morin E."/>
            <person name="Drula E."/>
            <person name="Courty P.E."/>
            <person name="Chicoki N."/>
            <person name="Fauchery L."/>
            <person name="Kohler A."/>
            <person name="Kuo A."/>
            <person name="LaButti K."/>
            <person name="Pangilinan J."/>
            <person name="Lipzen A."/>
            <person name="Riley R."/>
            <person name="Andreopoulos W."/>
            <person name="He G."/>
            <person name="Johnson J."/>
            <person name="Barry K.W."/>
            <person name="Grigoriev I.V."/>
            <person name="Nagy L."/>
            <person name="Hibbett D."/>
            <person name="Henrissat B."/>
            <person name="Matheny P.B."/>
            <person name="Labbe J."/>
            <person name="Martin A.F."/>
        </authorList>
    </citation>
    <scope>NUCLEOTIDE SEQUENCE</scope>
    <source>
        <strain evidence="1">BPL698</strain>
    </source>
</reference>
<accession>A0ACC0TU03</accession>
<organism evidence="1 2">
    <name type="scientific">Russula earlei</name>
    <dbReference type="NCBI Taxonomy" id="71964"/>
    <lineage>
        <taxon>Eukaryota</taxon>
        <taxon>Fungi</taxon>
        <taxon>Dikarya</taxon>
        <taxon>Basidiomycota</taxon>
        <taxon>Agaricomycotina</taxon>
        <taxon>Agaricomycetes</taxon>
        <taxon>Russulales</taxon>
        <taxon>Russulaceae</taxon>
        <taxon>Russula</taxon>
    </lineage>
</organism>
<dbReference type="EMBL" id="JAGFNK010000526">
    <property type="protein sequence ID" value="KAI9449152.1"/>
    <property type="molecule type" value="Genomic_DNA"/>
</dbReference>
<evidence type="ECO:0000313" key="1">
    <source>
        <dbReference type="EMBL" id="KAI9449152.1"/>
    </source>
</evidence>
<sequence length="120" mass="13735">MNFLNIRAFVPSGKEYEKSKQLFQELGFDISFDGGSYTSFEKDGCRFFLQNYDSGDCTQHFMMAVGISNAEEFRNAVMEKKLVEKYGIKVWPIVEQPYGKEVCIADIAGVLWHFVEPPAK</sequence>
<evidence type="ECO:0000313" key="2">
    <source>
        <dbReference type="Proteomes" id="UP001207468"/>
    </source>
</evidence>
<gene>
    <name evidence="1" type="ORF">F5148DRAFT_1153237</name>
</gene>
<keyword evidence="2" id="KW-1185">Reference proteome</keyword>
<dbReference type="Proteomes" id="UP001207468">
    <property type="component" value="Unassembled WGS sequence"/>
</dbReference>